<accession>A0AAV2Z1L5</accession>
<gene>
    <name evidence="2" type="ORF">N0F65_010818</name>
</gene>
<protein>
    <recommendedName>
        <fullName evidence="4">BZIP domain-containing protein</fullName>
    </recommendedName>
</protein>
<evidence type="ECO:0000313" key="2">
    <source>
        <dbReference type="EMBL" id="DBA01226.1"/>
    </source>
</evidence>
<dbReference type="EMBL" id="DAKRPA010000051">
    <property type="protein sequence ID" value="DBA01226.1"/>
    <property type="molecule type" value="Genomic_DNA"/>
</dbReference>
<evidence type="ECO:0008006" key="4">
    <source>
        <dbReference type="Google" id="ProtNLM"/>
    </source>
</evidence>
<name>A0AAV2Z1L5_9STRA</name>
<reference evidence="2" key="1">
    <citation type="submission" date="2022-11" db="EMBL/GenBank/DDBJ databases">
        <authorList>
            <person name="Morgan W.R."/>
            <person name="Tartar A."/>
        </authorList>
    </citation>
    <scope>NUCLEOTIDE SEQUENCE</scope>
    <source>
        <strain evidence="2">ARSEF 373</strain>
    </source>
</reference>
<proteinExistence type="predicted"/>
<evidence type="ECO:0000313" key="3">
    <source>
        <dbReference type="Proteomes" id="UP001146120"/>
    </source>
</evidence>
<comment type="caution">
    <text evidence="2">The sequence shown here is derived from an EMBL/GenBank/DDBJ whole genome shotgun (WGS) entry which is preliminary data.</text>
</comment>
<feature type="region of interest" description="Disordered" evidence="1">
    <location>
        <begin position="1"/>
        <end position="22"/>
    </location>
</feature>
<evidence type="ECO:0000256" key="1">
    <source>
        <dbReference type="SAM" id="MobiDB-lite"/>
    </source>
</evidence>
<keyword evidence="3" id="KW-1185">Reference proteome</keyword>
<dbReference type="Proteomes" id="UP001146120">
    <property type="component" value="Unassembled WGS sequence"/>
</dbReference>
<sequence length="120" mass="13891">MAQDSDSLDDATGSPVTTEEDRELLQRRIQFRLYQRKHRAKIKEKTATLEKHVETLLYDVVNLQIRRQALVDEQAVVSSDVMAPTRVVRTFFELFTAGYSPRHGPQQFDFLHAVMDADVR</sequence>
<organism evidence="2 3">
    <name type="scientific">Lagenidium giganteum</name>
    <dbReference type="NCBI Taxonomy" id="4803"/>
    <lineage>
        <taxon>Eukaryota</taxon>
        <taxon>Sar</taxon>
        <taxon>Stramenopiles</taxon>
        <taxon>Oomycota</taxon>
        <taxon>Peronosporomycetes</taxon>
        <taxon>Pythiales</taxon>
        <taxon>Pythiaceae</taxon>
    </lineage>
</organism>
<dbReference type="AlphaFoldDB" id="A0AAV2Z1L5"/>
<reference evidence="2" key="2">
    <citation type="journal article" date="2023" name="Microbiol Resour">
        <title>Decontamination and Annotation of the Draft Genome Sequence of the Oomycete Lagenidium giganteum ARSEF 373.</title>
        <authorList>
            <person name="Morgan W.R."/>
            <person name="Tartar A."/>
        </authorList>
    </citation>
    <scope>NUCLEOTIDE SEQUENCE</scope>
    <source>
        <strain evidence="2">ARSEF 373</strain>
    </source>
</reference>